<dbReference type="SUPFAM" id="SSF48452">
    <property type="entry name" value="TPR-like"/>
    <property type="match status" value="1"/>
</dbReference>
<proteinExistence type="inferred from homology"/>
<keyword evidence="4" id="KW-0472">Membrane</keyword>
<keyword evidence="5" id="KW-0998">Cell outer membrane</keyword>
<comment type="subcellular location">
    <subcellularLocation>
        <location evidence="1">Cell outer membrane</location>
    </subcellularLocation>
</comment>
<keyword evidence="3 6" id="KW-0732">Signal</keyword>
<reference evidence="8 9" key="1">
    <citation type="submission" date="2024-03" db="EMBL/GenBank/DDBJ databases">
        <title>Chitinophaga caseinilytica sp. nov., a casein hydrolysing bacterium isolated from forest soil.</title>
        <authorList>
            <person name="Lee D.S."/>
            <person name="Han D.M."/>
            <person name="Baek J.H."/>
            <person name="Choi D.G."/>
            <person name="Jeon J.H."/>
            <person name="Jeon C.O."/>
        </authorList>
    </citation>
    <scope>NUCLEOTIDE SEQUENCE [LARGE SCALE GENOMIC DNA]</scope>
    <source>
        <strain evidence="8 9">KACC 19118</strain>
    </source>
</reference>
<feature type="signal peptide" evidence="6">
    <location>
        <begin position="1"/>
        <end position="21"/>
    </location>
</feature>
<dbReference type="InterPro" id="IPR011990">
    <property type="entry name" value="TPR-like_helical_dom_sf"/>
</dbReference>
<evidence type="ECO:0000313" key="9">
    <source>
        <dbReference type="Proteomes" id="UP001449657"/>
    </source>
</evidence>
<dbReference type="Pfam" id="PF07980">
    <property type="entry name" value="SusD_RagB"/>
    <property type="match status" value="1"/>
</dbReference>
<accession>A0ABZ2ZAN4</accession>
<evidence type="ECO:0000256" key="6">
    <source>
        <dbReference type="SAM" id="SignalP"/>
    </source>
</evidence>
<comment type="similarity">
    <text evidence="2">Belongs to the SusD family.</text>
</comment>
<dbReference type="InterPro" id="IPR012944">
    <property type="entry name" value="SusD_RagB_dom"/>
</dbReference>
<protein>
    <submittedName>
        <fullName evidence="8">RagB/SusD family nutrient uptake outer membrane protein</fullName>
    </submittedName>
</protein>
<gene>
    <name evidence="8" type="ORF">WJU22_11380</name>
</gene>
<evidence type="ECO:0000313" key="8">
    <source>
        <dbReference type="EMBL" id="WZN48773.1"/>
    </source>
</evidence>
<dbReference type="Gene3D" id="1.25.40.390">
    <property type="match status" value="1"/>
</dbReference>
<feature type="chain" id="PRO_5045192014" evidence="6">
    <location>
        <begin position="22"/>
        <end position="554"/>
    </location>
</feature>
<name>A0ABZ2ZAN4_9BACT</name>
<evidence type="ECO:0000256" key="5">
    <source>
        <dbReference type="ARBA" id="ARBA00023237"/>
    </source>
</evidence>
<evidence type="ECO:0000256" key="1">
    <source>
        <dbReference type="ARBA" id="ARBA00004442"/>
    </source>
</evidence>
<organism evidence="8 9">
    <name type="scientific">Chitinophaga caseinilytica</name>
    <dbReference type="NCBI Taxonomy" id="2267521"/>
    <lineage>
        <taxon>Bacteria</taxon>
        <taxon>Pseudomonadati</taxon>
        <taxon>Bacteroidota</taxon>
        <taxon>Chitinophagia</taxon>
        <taxon>Chitinophagales</taxon>
        <taxon>Chitinophagaceae</taxon>
        <taxon>Chitinophaga</taxon>
    </lineage>
</organism>
<evidence type="ECO:0000256" key="2">
    <source>
        <dbReference type="ARBA" id="ARBA00006275"/>
    </source>
</evidence>
<sequence length="554" mass="62689">MKKTRIISIAMLALVFGAACKKDLLDRLPQDRLSDATFFKNENDLKIYANRFYTLVPFQGHTGDVGSDNFVPRDRNAFLAGTYTVPNTGGGWTWTNEREANYFLARYERADASAQVKAKYAGEVKFFRAFTWWRKVVQFGDVTWFGKDLNENSPELFAPRTPRAVVMDTVLKDLNYAVANLPVPASAEQDRINKDIANAMKARICLWEGTYRKYRGLAGADAWLREAATAAEAVINSGNYAIYTSGTPAKDYVNLFIQEELRGNKEAVWARRFVKDQSMHNTTRQIADVWPSFSKDFVESILCDDGLPIGLSPRYQGDDTPDKERTNRDPRYTQLIVTRDYVVTQNADGSADKITLPRIPAVTTGYASAKYKSPDPVQWVANQSTLDLFLIRYAETLLIYAEAKAELGEASQAIIDQTINKIRDRVGMPHMIIAALVKDPNSTFPALGVLLDEIRRERRIELAQENFRFDDIIRWKAGSLINNPKTIVGMKLTAALRAQYPASQVAGIQVDADDHIRVYTDIPNRTWNDKLYLYPLPLQEMNLNPQLKPQNPGW</sequence>
<dbReference type="RefSeq" id="WP_341843355.1">
    <property type="nucleotide sequence ID" value="NZ_CP149792.1"/>
</dbReference>
<evidence type="ECO:0000256" key="4">
    <source>
        <dbReference type="ARBA" id="ARBA00023136"/>
    </source>
</evidence>
<feature type="domain" description="RagB/SusD" evidence="7">
    <location>
        <begin position="266"/>
        <end position="554"/>
    </location>
</feature>
<dbReference type="PROSITE" id="PS51257">
    <property type="entry name" value="PROKAR_LIPOPROTEIN"/>
    <property type="match status" value="1"/>
</dbReference>
<dbReference type="Proteomes" id="UP001449657">
    <property type="component" value="Chromosome"/>
</dbReference>
<keyword evidence="9" id="KW-1185">Reference proteome</keyword>
<dbReference type="EMBL" id="CP150096">
    <property type="protein sequence ID" value="WZN48773.1"/>
    <property type="molecule type" value="Genomic_DNA"/>
</dbReference>
<evidence type="ECO:0000259" key="7">
    <source>
        <dbReference type="Pfam" id="PF07980"/>
    </source>
</evidence>
<evidence type="ECO:0000256" key="3">
    <source>
        <dbReference type="ARBA" id="ARBA00022729"/>
    </source>
</evidence>